<dbReference type="EMBL" id="NDFP01000004">
    <property type="protein sequence ID" value="PAL26620.1"/>
    <property type="molecule type" value="Genomic_DNA"/>
</dbReference>
<keyword evidence="2" id="KW-1003">Cell membrane</keyword>
<evidence type="ECO:0000313" key="8">
    <source>
        <dbReference type="EMBL" id="PAL26620.1"/>
    </source>
</evidence>
<accession>A0A270BNU0</accession>
<keyword evidence="3 6" id="KW-0812">Transmembrane</keyword>
<comment type="caution">
    <text evidence="8">The sequence shown here is derived from an EMBL/GenBank/DDBJ whole genome shotgun (WGS) entry which is preliminary data.</text>
</comment>
<evidence type="ECO:0000256" key="1">
    <source>
        <dbReference type="ARBA" id="ARBA00004651"/>
    </source>
</evidence>
<dbReference type="PANTHER" id="PTHR30619:SF1">
    <property type="entry name" value="RECOMBINATION PROTEIN 2"/>
    <property type="match status" value="1"/>
</dbReference>
<evidence type="ECO:0000256" key="2">
    <source>
        <dbReference type="ARBA" id="ARBA00022475"/>
    </source>
</evidence>
<feature type="transmembrane region" description="Helical" evidence="6">
    <location>
        <begin position="314"/>
        <end position="334"/>
    </location>
</feature>
<dbReference type="GO" id="GO:0005886">
    <property type="term" value="C:plasma membrane"/>
    <property type="evidence" value="ECO:0007669"/>
    <property type="project" value="UniProtKB-SubCell"/>
</dbReference>
<reference evidence="8 9" key="1">
    <citation type="submission" date="2017-04" db="EMBL/GenBank/DDBJ databases">
        <title>Kefir bacterial isolates.</title>
        <authorList>
            <person name="Kim Y."/>
            <person name="Blasche S."/>
            <person name="Patil K.R."/>
        </authorList>
    </citation>
    <scope>NUCLEOTIDE SEQUENCE [LARGE SCALE GENOMIC DNA]</scope>
    <source>
        <strain evidence="8 9">KR-2</strain>
    </source>
</reference>
<feature type="transmembrane region" description="Helical" evidence="6">
    <location>
        <begin position="384"/>
        <end position="400"/>
    </location>
</feature>
<dbReference type="Proteomes" id="UP000216033">
    <property type="component" value="Unassembled WGS sequence"/>
</dbReference>
<dbReference type="InterPro" id="IPR052159">
    <property type="entry name" value="Competence_DNA_uptake"/>
</dbReference>
<feature type="transmembrane region" description="Helical" evidence="6">
    <location>
        <begin position="69"/>
        <end position="90"/>
    </location>
</feature>
<keyword evidence="9" id="KW-1185">Reference proteome</keyword>
<evidence type="ECO:0000259" key="7">
    <source>
        <dbReference type="Pfam" id="PF03772"/>
    </source>
</evidence>
<comment type="subcellular location">
    <subcellularLocation>
        <location evidence="1">Cell membrane</location>
        <topology evidence="1">Multi-pass membrane protein</topology>
    </subcellularLocation>
</comment>
<feature type="domain" description="ComEC/Rec2-related protein" evidence="7">
    <location>
        <begin position="253"/>
        <end position="535"/>
    </location>
</feature>
<feature type="transmembrane region" description="Helical" evidence="6">
    <location>
        <begin position="449"/>
        <end position="478"/>
    </location>
</feature>
<evidence type="ECO:0000256" key="4">
    <source>
        <dbReference type="ARBA" id="ARBA00022989"/>
    </source>
</evidence>
<evidence type="ECO:0000256" key="6">
    <source>
        <dbReference type="SAM" id="Phobius"/>
    </source>
</evidence>
<proteinExistence type="predicted"/>
<evidence type="ECO:0000256" key="5">
    <source>
        <dbReference type="ARBA" id="ARBA00023136"/>
    </source>
</evidence>
<feature type="transmembrane region" description="Helical" evidence="6">
    <location>
        <begin position="18"/>
        <end position="36"/>
    </location>
</feature>
<dbReference type="PANTHER" id="PTHR30619">
    <property type="entry name" value="DNA INTERNALIZATION/COMPETENCE PROTEIN COMEC/REC2"/>
    <property type="match status" value="1"/>
</dbReference>
<organism evidence="8 9">
    <name type="scientific">Acetobacter syzygii</name>
    <dbReference type="NCBI Taxonomy" id="146476"/>
    <lineage>
        <taxon>Bacteria</taxon>
        <taxon>Pseudomonadati</taxon>
        <taxon>Pseudomonadota</taxon>
        <taxon>Alphaproteobacteria</taxon>
        <taxon>Acetobacterales</taxon>
        <taxon>Acetobacteraceae</taxon>
        <taxon>Acetobacter</taxon>
    </lineage>
</organism>
<dbReference type="Pfam" id="PF03772">
    <property type="entry name" value="Competence"/>
    <property type="match status" value="1"/>
</dbReference>
<feature type="transmembrane region" description="Helical" evidence="6">
    <location>
        <begin position="421"/>
        <end position="443"/>
    </location>
</feature>
<protein>
    <submittedName>
        <fullName evidence="8">Competence protein ComEC</fullName>
    </submittedName>
</protein>
<evidence type="ECO:0000256" key="3">
    <source>
        <dbReference type="ARBA" id="ARBA00022692"/>
    </source>
</evidence>
<feature type="transmembrane region" description="Helical" evidence="6">
    <location>
        <begin position="514"/>
        <end position="532"/>
    </location>
</feature>
<dbReference type="OrthoDB" id="9790149at2"/>
<dbReference type="STRING" id="1231343.Absy_009_023"/>
<name>A0A270BNU0_9PROT</name>
<feature type="transmembrane region" description="Helical" evidence="6">
    <location>
        <begin position="273"/>
        <end position="294"/>
    </location>
</feature>
<keyword evidence="5 6" id="KW-0472">Membrane</keyword>
<dbReference type="InterPro" id="IPR004477">
    <property type="entry name" value="ComEC_N"/>
</dbReference>
<feature type="transmembrane region" description="Helical" evidence="6">
    <location>
        <begin position="42"/>
        <end position="62"/>
    </location>
</feature>
<dbReference type="NCBIfam" id="TIGR00360">
    <property type="entry name" value="ComEC_N-term"/>
    <property type="match status" value="1"/>
</dbReference>
<dbReference type="RefSeq" id="WP_095351253.1">
    <property type="nucleotide sequence ID" value="NZ_NDFO01000004.1"/>
</dbReference>
<feature type="transmembrane region" description="Helical" evidence="6">
    <location>
        <begin position="539"/>
        <end position="555"/>
    </location>
</feature>
<evidence type="ECO:0000313" key="9">
    <source>
        <dbReference type="Proteomes" id="UP000216033"/>
    </source>
</evidence>
<feature type="transmembrane region" description="Helical" evidence="6">
    <location>
        <begin position="362"/>
        <end position="378"/>
    </location>
</feature>
<sequence>MLNPMSVMVLFAGEYRRLVLWCPVLLALGALSYFLWPSEPGWELGLLLPAIVAGAGLGACLYRPHSLGVRVLGGAAMALAVGFGAAWSAAHRLPPMPELPRRGTELTGIIQDIAYFAASDRGGPPVRYVTLGQGVLHDFVNEGMPPLRRSLNIRLVPQDSAELGIGAHLRVRVLLQSPSFPAFPGGRDTQFEAWFAGRAGRGNALGPVQVEPAIPYPHQGFATHIIARLRQYVGARIRQVLPGASGTVVATLLDGKAEEVPRTVREDFAASGLAHLLAVAGLHLGIVMGAAMLVCRMGLAAWEWAALRWPCKAIAALAAWGIGGAYVLLTGVHLPAERSWLMSSVVVLGLVVGRRAVSMRGVALAATIMLLVAPQVVLDVAFQMSMAAVMALVAGYEVIHPRLLGWVGRLAGFGQTCARHAAMLALTSILAGTATLPVVMAHFGVVQPFFVLANLLAVPLMAVWIMPFGLLALLAMPVHADAPFLHLMDVGVRFVLWLAHGVAGWPAARIAVPAMPGWGLFAVLLGLCWLCLWQHSWRWWGAVLVFVGMATPWLVRQPDILISPDGQLIGVRDRGSLLVMGHARDEYTVKAAWAQALALPVTTFWSGGPQGVETADGSLICGEDEVAGTCTMLRGAQEVVLRVHDPSDGLALLPQALCAQASLVVSVAPIRQSCPDVSVRLDRFSAWRGGAQMVFLASGVQVVTDRQTRGERLWVLKPGGHGTPTLPLAQAE</sequence>
<gene>
    <name evidence="8" type="ORF">B9K05_06440</name>
</gene>
<dbReference type="AlphaFoldDB" id="A0A270BNU0"/>
<keyword evidence="4 6" id="KW-1133">Transmembrane helix</keyword>